<dbReference type="PROSITE" id="PS00061">
    <property type="entry name" value="ADH_SHORT"/>
    <property type="match status" value="1"/>
</dbReference>
<keyword evidence="2" id="KW-0560">Oxidoreductase</keyword>
<dbReference type="InterPro" id="IPR020904">
    <property type="entry name" value="Sc_DH/Rdtase_CS"/>
</dbReference>
<evidence type="ECO:0000313" key="4">
    <source>
        <dbReference type="EMBL" id="SDT91878.1"/>
    </source>
</evidence>
<dbReference type="SMART" id="SM00822">
    <property type="entry name" value="PKS_KR"/>
    <property type="match status" value="1"/>
</dbReference>
<name>A0A1H2EAZ1_9PROT</name>
<dbReference type="PRINTS" id="PR00081">
    <property type="entry name" value="GDHRDH"/>
</dbReference>
<dbReference type="RefSeq" id="WP_062559614.1">
    <property type="nucleotide sequence ID" value="NZ_CP013341.1"/>
</dbReference>
<evidence type="ECO:0000259" key="3">
    <source>
        <dbReference type="SMART" id="SM00822"/>
    </source>
</evidence>
<dbReference type="PRINTS" id="PR00080">
    <property type="entry name" value="SDRFAMILY"/>
</dbReference>
<dbReference type="InterPro" id="IPR057326">
    <property type="entry name" value="KR_dom"/>
</dbReference>
<dbReference type="Gene3D" id="3.40.50.720">
    <property type="entry name" value="NAD(P)-binding Rossmann-like Domain"/>
    <property type="match status" value="1"/>
</dbReference>
<dbReference type="Proteomes" id="UP000182882">
    <property type="component" value="Unassembled WGS sequence"/>
</dbReference>
<accession>A0A1H2EAZ1</accession>
<dbReference type="Pfam" id="PF13561">
    <property type="entry name" value="adh_short_C2"/>
    <property type="match status" value="1"/>
</dbReference>
<dbReference type="GO" id="GO:0016614">
    <property type="term" value="F:oxidoreductase activity, acting on CH-OH group of donors"/>
    <property type="evidence" value="ECO:0007669"/>
    <property type="project" value="UniProtKB-ARBA"/>
</dbReference>
<evidence type="ECO:0000256" key="2">
    <source>
        <dbReference type="ARBA" id="ARBA00023002"/>
    </source>
</evidence>
<evidence type="ECO:0000256" key="1">
    <source>
        <dbReference type="ARBA" id="ARBA00006484"/>
    </source>
</evidence>
<dbReference type="InterPro" id="IPR036291">
    <property type="entry name" value="NAD(P)-bd_dom_sf"/>
</dbReference>
<reference evidence="5" key="1">
    <citation type="submission" date="2016-10" db="EMBL/GenBank/DDBJ databases">
        <authorList>
            <person name="Varghese N."/>
            <person name="Submissions S."/>
        </authorList>
    </citation>
    <scope>NUCLEOTIDE SEQUENCE [LARGE SCALE GENOMIC DNA]</scope>
    <source>
        <strain evidence="5">Nm10</strain>
    </source>
</reference>
<dbReference type="FunFam" id="3.40.50.720:FF:000084">
    <property type="entry name" value="Short-chain dehydrogenase reductase"/>
    <property type="match status" value="1"/>
</dbReference>
<feature type="domain" description="Ketoreductase" evidence="3">
    <location>
        <begin position="7"/>
        <end position="190"/>
    </location>
</feature>
<evidence type="ECO:0000313" key="5">
    <source>
        <dbReference type="Proteomes" id="UP000182882"/>
    </source>
</evidence>
<proteinExistence type="inferred from homology"/>
<keyword evidence="5" id="KW-1185">Reference proteome</keyword>
<dbReference type="AlphaFoldDB" id="A0A1H2EAZ1"/>
<dbReference type="KEGG" id="nur:ATY38_12620"/>
<sequence>MHSLHGKVAIVTGSARGIGAEIALTLARAGAKVVVNYVENKMAADKVCAAIVKVGGECSAVQADVSDPAAVQKLFTAAAEQFNQIDILINNAGILLFKEISEIRNEEFERIVDINFKSVFYTLREAAAKLADHGRVVTISSTVTRLMLPKYGAYAATKAAVEQLTRIFAREAGKRGITANIVSPGPVDTELFRTGKTAADIARMSGMAALGGIGATDDIAQVVLFLASDEARWVTGQNIGVNGGII</sequence>
<dbReference type="EMBL" id="FNLN01000010">
    <property type="protein sequence ID" value="SDT91878.1"/>
    <property type="molecule type" value="Genomic_DNA"/>
</dbReference>
<protein>
    <submittedName>
        <fullName evidence="4">3-oxoacyl-[acyl-carrier protein] reductase</fullName>
    </submittedName>
</protein>
<dbReference type="InterPro" id="IPR002347">
    <property type="entry name" value="SDR_fam"/>
</dbReference>
<dbReference type="PANTHER" id="PTHR48107">
    <property type="entry name" value="NADPH-DEPENDENT ALDEHYDE REDUCTASE-LIKE PROTEIN, CHLOROPLASTIC-RELATED"/>
    <property type="match status" value="1"/>
</dbReference>
<organism evidence="4 5">
    <name type="scientific">Nitrosomonas ureae</name>
    <dbReference type="NCBI Taxonomy" id="44577"/>
    <lineage>
        <taxon>Bacteria</taxon>
        <taxon>Pseudomonadati</taxon>
        <taxon>Pseudomonadota</taxon>
        <taxon>Betaproteobacteria</taxon>
        <taxon>Nitrosomonadales</taxon>
        <taxon>Nitrosomonadaceae</taxon>
        <taxon>Nitrosomonas</taxon>
    </lineage>
</organism>
<gene>
    <name evidence="4" type="ORF">SAMN05216406_11078</name>
</gene>
<dbReference type="PANTHER" id="PTHR48107:SF7">
    <property type="entry name" value="RE15974P"/>
    <property type="match status" value="1"/>
</dbReference>
<dbReference type="SUPFAM" id="SSF51735">
    <property type="entry name" value="NAD(P)-binding Rossmann-fold domains"/>
    <property type="match status" value="1"/>
</dbReference>
<comment type="similarity">
    <text evidence="1">Belongs to the short-chain dehydrogenases/reductases (SDR) family.</text>
</comment>